<protein>
    <submittedName>
        <fullName evidence="1">Uncharacterized protein</fullName>
    </submittedName>
</protein>
<sequence>MTQKASSVRTGCSFVLSLQTGEWGTVLMSPYFLLWKHRGRWLSTLILTVKIKSY</sequence>
<gene>
    <name evidence="1" type="ORF">BDZ94DRAFT_1242534</name>
</gene>
<proteinExistence type="predicted"/>
<accession>A0A9P5YIA3</accession>
<reference evidence="1" key="1">
    <citation type="submission" date="2020-11" db="EMBL/GenBank/DDBJ databases">
        <authorList>
            <consortium name="DOE Joint Genome Institute"/>
            <person name="Ahrendt S."/>
            <person name="Riley R."/>
            <person name="Andreopoulos W."/>
            <person name="Labutti K."/>
            <person name="Pangilinan J."/>
            <person name="Ruiz-Duenas F.J."/>
            <person name="Barrasa J.M."/>
            <person name="Sanchez-Garcia M."/>
            <person name="Camarero S."/>
            <person name="Miyauchi S."/>
            <person name="Serrano A."/>
            <person name="Linde D."/>
            <person name="Babiker R."/>
            <person name="Drula E."/>
            <person name="Ayuso-Fernandez I."/>
            <person name="Pacheco R."/>
            <person name="Padilla G."/>
            <person name="Ferreira P."/>
            <person name="Barriuso J."/>
            <person name="Kellner H."/>
            <person name="Castanera R."/>
            <person name="Alfaro M."/>
            <person name="Ramirez L."/>
            <person name="Pisabarro A.G."/>
            <person name="Kuo A."/>
            <person name="Tritt A."/>
            <person name="Lipzen A."/>
            <person name="He G."/>
            <person name="Yan M."/>
            <person name="Ng V."/>
            <person name="Cullen D."/>
            <person name="Martin F."/>
            <person name="Rosso M.-N."/>
            <person name="Henrissat B."/>
            <person name="Hibbett D."/>
            <person name="Martinez A.T."/>
            <person name="Grigoriev I.V."/>
        </authorList>
    </citation>
    <scope>NUCLEOTIDE SEQUENCE</scope>
    <source>
        <strain evidence="1">CBS 247.69</strain>
    </source>
</reference>
<dbReference type="EMBL" id="MU150229">
    <property type="protein sequence ID" value="KAF9469497.1"/>
    <property type="molecule type" value="Genomic_DNA"/>
</dbReference>
<name>A0A9P5YIA3_9AGAR</name>
<organism evidence="1 2">
    <name type="scientific">Collybia nuda</name>
    <dbReference type="NCBI Taxonomy" id="64659"/>
    <lineage>
        <taxon>Eukaryota</taxon>
        <taxon>Fungi</taxon>
        <taxon>Dikarya</taxon>
        <taxon>Basidiomycota</taxon>
        <taxon>Agaricomycotina</taxon>
        <taxon>Agaricomycetes</taxon>
        <taxon>Agaricomycetidae</taxon>
        <taxon>Agaricales</taxon>
        <taxon>Tricholomatineae</taxon>
        <taxon>Clitocybaceae</taxon>
        <taxon>Collybia</taxon>
    </lineage>
</organism>
<dbReference type="AlphaFoldDB" id="A0A9P5YIA3"/>
<keyword evidence="2" id="KW-1185">Reference proteome</keyword>
<evidence type="ECO:0000313" key="2">
    <source>
        <dbReference type="Proteomes" id="UP000807353"/>
    </source>
</evidence>
<evidence type="ECO:0000313" key="1">
    <source>
        <dbReference type="EMBL" id="KAF9469497.1"/>
    </source>
</evidence>
<dbReference type="Proteomes" id="UP000807353">
    <property type="component" value="Unassembled WGS sequence"/>
</dbReference>
<comment type="caution">
    <text evidence="1">The sequence shown here is derived from an EMBL/GenBank/DDBJ whole genome shotgun (WGS) entry which is preliminary data.</text>
</comment>